<feature type="compositionally biased region" description="Low complexity" evidence="1">
    <location>
        <begin position="1"/>
        <end position="25"/>
    </location>
</feature>
<feature type="region of interest" description="Disordered" evidence="1">
    <location>
        <begin position="1"/>
        <end position="60"/>
    </location>
</feature>
<dbReference type="AlphaFoldDB" id="A0ABD2REA8"/>
<feature type="compositionally biased region" description="Low complexity" evidence="1">
    <location>
        <begin position="40"/>
        <end position="60"/>
    </location>
</feature>
<organism evidence="2 3">
    <name type="scientific">Solanum stoloniferum</name>
    <dbReference type="NCBI Taxonomy" id="62892"/>
    <lineage>
        <taxon>Eukaryota</taxon>
        <taxon>Viridiplantae</taxon>
        <taxon>Streptophyta</taxon>
        <taxon>Embryophyta</taxon>
        <taxon>Tracheophyta</taxon>
        <taxon>Spermatophyta</taxon>
        <taxon>Magnoliopsida</taxon>
        <taxon>eudicotyledons</taxon>
        <taxon>Gunneridae</taxon>
        <taxon>Pentapetalae</taxon>
        <taxon>asterids</taxon>
        <taxon>lamiids</taxon>
        <taxon>Solanales</taxon>
        <taxon>Solanaceae</taxon>
        <taxon>Solanoideae</taxon>
        <taxon>Solaneae</taxon>
        <taxon>Solanum</taxon>
    </lineage>
</organism>
<dbReference type="EMBL" id="JBJKTR010000020">
    <property type="protein sequence ID" value="KAL3330120.1"/>
    <property type="molecule type" value="Genomic_DNA"/>
</dbReference>
<feature type="region of interest" description="Disordered" evidence="1">
    <location>
        <begin position="77"/>
        <end position="149"/>
    </location>
</feature>
<keyword evidence="3" id="KW-1185">Reference proteome</keyword>
<evidence type="ECO:0000313" key="3">
    <source>
        <dbReference type="Proteomes" id="UP001627284"/>
    </source>
</evidence>
<accession>A0ABD2REA8</accession>
<feature type="compositionally biased region" description="Low complexity" evidence="1">
    <location>
        <begin position="77"/>
        <end position="90"/>
    </location>
</feature>
<reference evidence="2 3" key="1">
    <citation type="submission" date="2024-05" db="EMBL/GenBank/DDBJ databases">
        <title>De novo assembly of an allotetraploid wild potato.</title>
        <authorList>
            <person name="Hosaka A.J."/>
        </authorList>
    </citation>
    <scope>NUCLEOTIDE SEQUENCE [LARGE SCALE GENOMIC DNA]</scope>
    <source>
        <tissue evidence="2">Young leaves</tissue>
    </source>
</reference>
<gene>
    <name evidence="2" type="ORF">AABB24_034135</name>
</gene>
<feature type="compositionally biased region" description="Low complexity" evidence="1">
    <location>
        <begin position="104"/>
        <end position="126"/>
    </location>
</feature>
<evidence type="ECO:0000256" key="1">
    <source>
        <dbReference type="SAM" id="MobiDB-lite"/>
    </source>
</evidence>
<evidence type="ECO:0000313" key="2">
    <source>
        <dbReference type="EMBL" id="KAL3330120.1"/>
    </source>
</evidence>
<sequence>KEPKPYSNSSYSPSPLSLLPSTLPPDWVGHEPTSELQRMPSPASLSSPSLFLPSPLRPSSSLSLRLSSLLLLRGTSSNSYSGQQGGRQQQLRPAANLARSSDKPAAPAGAAAARGGGSSLPSPSLLFSFSGDNQPQQQPPARTSRPPVLRRAPLPSYLLFSVSDYRDNNGTMATDRLIGDWKARGKTALIRCNPSMSS</sequence>
<name>A0ABD2REA8_9SOLN</name>
<comment type="caution">
    <text evidence="2">The sequence shown here is derived from an EMBL/GenBank/DDBJ whole genome shotgun (WGS) entry which is preliminary data.</text>
</comment>
<feature type="compositionally biased region" description="Polar residues" evidence="1">
    <location>
        <begin position="130"/>
        <end position="141"/>
    </location>
</feature>
<dbReference type="Proteomes" id="UP001627284">
    <property type="component" value="Unassembled WGS sequence"/>
</dbReference>
<proteinExistence type="predicted"/>
<feature type="non-terminal residue" evidence="2">
    <location>
        <position position="1"/>
    </location>
</feature>
<protein>
    <submittedName>
        <fullName evidence="2">Uncharacterized protein</fullName>
    </submittedName>
</protein>